<evidence type="ECO:0000256" key="5">
    <source>
        <dbReference type="ARBA" id="ARBA00023136"/>
    </source>
</evidence>
<sequence length="185" mass="21343">MNRVGWSVAFVFSVVLGLYLFIIYDDEQPPSQTDSELSMTPTYEAINLDSKLYDDEGLLSHQVSADKMEHYQQLGFMVFDNPVYTVFLESGEPWRITAEEGTLYGSSRIQLEHNVKIINLNTTEFVKQIQTEYIEINLDQKTLFSDQEVEIFGDNYSVKSIGIQGNLATQQYELKQHVQSQYFPQ</sequence>
<dbReference type="InterPro" id="IPR052363">
    <property type="entry name" value="LPS_export_LptC"/>
</dbReference>
<comment type="similarity">
    <text evidence="6 7">Belongs to the LptC family.</text>
</comment>
<comment type="function">
    <text evidence="6">Involved in the assembly of lipopolysaccharide (LPS). Required for the translocation of LPS from the inner membrane to the outer membrane. Facilitates the transfer of LPS from the inner membrane to the periplasmic protein LptA. Could be a docking site for LptA.</text>
</comment>
<evidence type="ECO:0000256" key="4">
    <source>
        <dbReference type="ARBA" id="ARBA00022989"/>
    </source>
</evidence>
<evidence type="ECO:0000313" key="8">
    <source>
        <dbReference type="EMBL" id="MFC3121315.1"/>
    </source>
</evidence>
<evidence type="ECO:0000256" key="6">
    <source>
        <dbReference type="HAMAP-Rule" id="MF_01915"/>
    </source>
</evidence>
<comment type="function">
    <text evidence="7">Required for the translocation of lipopolysaccharide (LPS) from the inner membrane to the outer membrane.</text>
</comment>
<evidence type="ECO:0000256" key="7">
    <source>
        <dbReference type="PIRNR" id="PIRNR028513"/>
    </source>
</evidence>
<dbReference type="NCBIfam" id="TIGR04409">
    <property type="entry name" value="LptC_YrbK"/>
    <property type="match status" value="1"/>
</dbReference>
<name>A0ABV7FQV6_9ALTE</name>
<accession>A0ABV7FQV6</accession>
<dbReference type="PANTHER" id="PTHR37481">
    <property type="entry name" value="LIPOPOLYSACCHARIDE EXPORT SYSTEM PROTEIN LPTC"/>
    <property type="match status" value="1"/>
</dbReference>
<evidence type="ECO:0000256" key="3">
    <source>
        <dbReference type="ARBA" id="ARBA00022692"/>
    </source>
</evidence>
<keyword evidence="9" id="KW-1185">Reference proteome</keyword>
<dbReference type="Gene3D" id="2.60.450.10">
    <property type="entry name" value="Lipopolysaccharide (LPS) transport protein A like domain"/>
    <property type="match status" value="1"/>
</dbReference>
<proteinExistence type="inferred from homology"/>
<keyword evidence="5 6" id="KW-0472">Membrane</keyword>
<comment type="caution">
    <text evidence="8">The sequence shown here is derived from an EMBL/GenBank/DDBJ whole genome shotgun (WGS) entry which is preliminary data.</text>
</comment>
<evidence type="ECO:0000256" key="1">
    <source>
        <dbReference type="ARBA" id="ARBA00022475"/>
    </source>
</evidence>
<keyword evidence="2 6" id="KW-0997">Cell inner membrane</keyword>
<gene>
    <name evidence="6 8" type="primary">lptC</name>
    <name evidence="8" type="ORF">ACFOHL_06755</name>
</gene>
<keyword evidence="1 6" id="KW-1003">Cell membrane</keyword>
<dbReference type="HAMAP" id="MF_01915">
    <property type="entry name" value="LPS_assembly_LptC"/>
    <property type="match status" value="1"/>
</dbReference>
<evidence type="ECO:0000313" key="9">
    <source>
        <dbReference type="Proteomes" id="UP001595478"/>
    </source>
</evidence>
<keyword evidence="3 6" id="KW-0812">Transmembrane</keyword>
<dbReference type="InterPro" id="IPR026265">
    <property type="entry name" value="LptC"/>
</dbReference>
<dbReference type="EMBL" id="JBHRSW010000008">
    <property type="protein sequence ID" value="MFC3121315.1"/>
    <property type="molecule type" value="Genomic_DNA"/>
</dbReference>
<feature type="transmembrane region" description="Helical" evidence="6">
    <location>
        <begin position="6"/>
        <end position="24"/>
    </location>
</feature>
<reference evidence="9" key="1">
    <citation type="journal article" date="2019" name="Int. J. Syst. Evol. Microbiol.">
        <title>The Global Catalogue of Microorganisms (GCM) 10K type strain sequencing project: providing services to taxonomists for standard genome sequencing and annotation.</title>
        <authorList>
            <consortium name="The Broad Institute Genomics Platform"/>
            <consortium name="The Broad Institute Genome Sequencing Center for Infectious Disease"/>
            <person name="Wu L."/>
            <person name="Ma J."/>
        </authorList>
    </citation>
    <scope>NUCLEOTIDE SEQUENCE [LARGE SCALE GENOMIC DNA]</scope>
    <source>
        <strain evidence="9">KCTC 52473</strain>
    </source>
</reference>
<dbReference type="RefSeq" id="WP_376919452.1">
    <property type="nucleotide sequence ID" value="NZ_JBHRSW010000008.1"/>
</dbReference>
<comment type="subcellular location">
    <subcellularLocation>
        <location evidence="6">Cell inner membrane</location>
        <topology evidence="6">Single-pass membrane protein</topology>
    </subcellularLocation>
</comment>
<protein>
    <recommendedName>
        <fullName evidence="6 7">Lipopolysaccharide export system protein LptC</fullName>
    </recommendedName>
</protein>
<keyword evidence="4 6" id="KW-1133">Transmembrane helix</keyword>
<dbReference type="Proteomes" id="UP001595478">
    <property type="component" value="Unassembled WGS sequence"/>
</dbReference>
<organism evidence="8 9">
    <name type="scientific">Agaribacter flavus</name>
    <dbReference type="NCBI Taxonomy" id="1902781"/>
    <lineage>
        <taxon>Bacteria</taxon>
        <taxon>Pseudomonadati</taxon>
        <taxon>Pseudomonadota</taxon>
        <taxon>Gammaproteobacteria</taxon>
        <taxon>Alteromonadales</taxon>
        <taxon>Alteromonadaceae</taxon>
        <taxon>Agaribacter</taxon>
    </lineage>
</organism>
<dbReference type="InterPro" id="IPR010664">
    <property type="entry name" value="LipoPS_assembly_LptC-rel"/>
</dbReference>
<dbReference type="Pfam" id="PF06835">
    <property type="entry name" value="LptC"/>
    <property type="match status" value="1"/>
</dbReference>
<dbReference type="PIRSF" id="PIRSF028513">
    <property type="entry name" value="LptC"/>
    <property type="match status" value="1"/>
</dbReference>
<evidence type="ECO:0000256" key="2">
    <source>
        <dbReference type="ARBA" id="ARBA00022519"/>
    </source>
</evidence>
<dbReference type="PANTHER" id="PTHR37481:SF1">
    <property type="entry name" value="LIPOPOLYSACCHARIDE EXPORT SYSTEM PROTEIN LPTC"/>
    <property type="match status" value="1"/>
</dbReference>
<comment type="subunit">
    <text evidence="6">Component of the lipopolysaccharide transport and assembly complex. Interacts with LptA and the LptBFG transporter complex.</text>
</comment>